<name>A0A3P7N8D1_DIBLA</name>
<dbReference type="EMBL" id="UYRU01088283">
    <property type="protein sequence ID" value="VDN36120.1"/>
    <property type="molecule type" value="Genomic_DNA"/>
</dbReference>
<keyword evidence="1" id="KW-1133">Transmembrane helix</keyword>
<reference evidence="2 3" key="1">
    <citation type="submission" date="2018-11" db="EMBL/GenBank/DDBJ databases">
        <authorList>
            <consortium name="Pathogen Informatics"/>
        </authorList>
    </citation>
    <scope>NUCLEOTIDE SEQUENCE [LARGE SCALE GENOMIC DNA]</scope>
</reference>
<feature type="transmembrane region" description="Helical" evidence="1">
    <location>
        <begin position="28"/>
        <end position="49"/>
    </location>
</feature>
<dbReference type="Proteomes" id="UP000281553">
    <property type="component" value="Unassembled WGS sequence"/>
</dbReference>
<proteinExistence type="predicted"/>
<evidence type="ECO:0000313" key="2">
    <source>
        <dbReference type="EMBL" id="VDN36120.1"/>
    </source>
</evidence>
<protein>
    <submittedName>
        <fullName evidence="2">Uncharacterized protein</fullName>
    </submittedName>
</protein>
<organism evidence="2 3">
    <name type="scientific">Dibothriocephalus latus</name>
    <name type="common">Fish tapeworm</name>
    <name type="synonym">Diphyllobothrium latum</name>
    <dbReference type="NCBI Taxonomy" id="60516"/>
    <lineage>
        <taxon>Eukaryota</taxon>
        <taxon>Metazoa</taxon>
        <taxon>Spiralia</taxon>
        <taxon>Lophotrochozoa</taxon>
        <taxon>Platyhelminthes</taxon>
        <taxon>Cestoda</taxon>
        <taxon>Eucestoda</taxon>
        <taxon>Diphyllobothriidea</taxon>
        <taxon>Diphyllobothriidae</taxon>
        <taxon>Dibothriocephalus</taxon>
    </lineage>
</organism>
<evidence type="ECO:0000313" key="3">
    <source>
        <dbReference type="Proteomes" id="UP000281553"/>
    </source>
</evidence>
<sequence>MTVITVYVGIMSKDREWMPYSDRNTVSWGYAFTATAGILTLLSIFCLIVDQLADYSERIYQKLLAEKGLIPVVGGEPVIGAG</sequence>
<evidence type="ECO:0000256" key="1">
    <source>
        <dbReference type="SAM" id="Phobius"/>
    </source>
</evidence>
<dbReference type="AlphaFoldDB" id="A0A3P7N8D1"/>
<dbReference type="OrthoDB" id="10062378at2759"/>
<keyword evidence="1" id="KW-0472">Membrane</keyword>
<keyword evidence="3" id="KW-1185">Reference proteome</keyword>
<keyword evidence="1" id="KW-0812">Transmembrane</keyword>
<accession>A0A3P7N8D1</accession>
<feature type="non-terminal residue" evidence="2">
    <location>
        <position position="82"/>
    </location>
</feature>
<gene>
    <name evidence="2" type="ORF">DILT_LOCUS16953</name>
</gene>